<feature type="compositionally biased region" description="Basic and acidic residues" evidence="2">
    <location>
        <begin position="49"/>
        <end position="61"/>
    </location>
</feature>
<organism evidence="4 5">
    <name type="scientific">Flavobacterium nitrogenifigens</name>
    <dbReference type="NCBI Taxonomy" id="1617283"/>
    <lineage>
        <taxon>Bacteria</taxon>
        <taxon>Pseudomonadati</taxon>
        <taxon>Bacteroidota</taxon>
        <taxon>Flavobacteriia</taxon>
        <taxon>Flavobacteriales</taxon>
        <taxon>Flavobacteriaceae</taxon>
        <taxon>Flavobacterium</taxon>
    </lineage>
</organism>
<dbReference type="InterPro" id="IPR006626">
    <property type="entry name" value="PbH1"/>
</dbReference>
<dbReference type="Proteomes" id="UP000319267">
    <property type="component" value="Unassembled WGS sequence"/>
</dbReference>
<evidence type="ECO:0000313" key="5">
    <source>
        <dbReference type="Proteomes" id="UP000319267"/>
    </source>
</evidence>
<accession>A0A521FFN4</accession>
<dbReference type="InterPro" id="IPR047589">
    <property type="entry name" value="DUF11_rpt"/>
</dbReference>
<dbReference type="EMBL" id="FXTQ01000011">
    <property type="protein sequence ID" value="SMO94993.1"/>
    <property type="molecule type" value="Genomic_DNA"/>
</dbReference>
<evidence type="ECO:0000256" key="2">
    <source>
        <dbReference type="SAM" id="MobiDB-lite"/>
    </source>
</evidence>
<evidence type="ECO:0000313" key="4">
    <source>
        <dbReference type="EMBL" id="SMO94993.1"/>
    </source>
</evidence>
<evidence type="ECO:0000259" key="3">
    <source>
        <dbReference type="Pfam" id="PF18962"/>
    </source>
</evidence>
<reference evidence="4 5" key="1">
    <citation type="submission" date="2017-05" db="EMBL/GenBank/DDBJ databases">
        <authorList>
            <person name="Varghese N."/>
            <person name="Submissions S."/>
        </authorList>
    </citation>
    <scope>NUCLEOTIDE SEQUENCE [LARGE SCALE GENOMIC DNA]</scope>
    <source>
        <strain evidence="4 5">DSM 29982</strain>
    </source>
</reference>
<feature type="domain" description="Secretion system C-terminal sorting" evidence="3">
    <location>
        <begin position="1725"/>
        <end position="1793"/>
    </location>
</feature>
<name>A0A521FFN4_9FLAO</name>
<proteinExistence type="predicted"/>
<gene>
    <name evidence="4" type="ORF">SAMN06265220_11146</name>
</gene>
<evidence type="ECO:0000256" key="1">
    <source>
        <dbReference type="ARBA" id="ARBA00022729"/>
    </source>
</evidence>
<dbReference type="NCBIfam" id="TIGR01451">
    <property type="entry name" value="B_ant_repeat"/>
    <property type="match status" value="1"/>
</dbReference>
<feature type="region of interest" description="Disordered" evidence="2">
    <location>
        <begin position="49"/>
        <end position="68"/>
    </location>
</feature>
<protein>
    <recommendedName>
        <fullName evidence="3">Secretion system C-terminal sorting domain-containing protein</fullName>
    </recommendedName>
</protein>
<keyword evidence="5" id="KW-1185">Reference proteome</keyword>
<dbReference type="NCBIfam" id="TIGR04183">
    <property type="entry name" value="Por_Secre_tail"/>
    <property type="match status" value="1"/>
</dbReference>
<keyword evidence="1" id="KW-0732">Signal</keyword>
<sequence length="1796" mass="185351">MKNNKLLAVIILIGFLSFGMRYNTIIKKNFVAPIVESFVKAEKTFIHQKGDNKSEKAENKESTTSTSTVATTVTVTNAVAINGGGNAQPGSQLDYTITIANTGADDALGVNFQDILDSNLTLVANSFKATPIANNNSYSCIGNVGINVDAAGGVLTNDASPDGTALTATLLTGATNGTTVLNADGSFTYNPNAGYSGSDSFTYTVATASGKTSTATVSITVSTPIIFVNSAAVTAGNGTLATPYKTLNSITGSSAYPIFIYTGAVTGLLTLNDNQKVIGQGATASLTSILSLTVPTYSNTLPSTGGTNPTIAGVNLKANNDIQAVALTGTLFGSNVGALKVRNTTISTTNAQAVNITSGGVLDCIFTSISASGISKGISVNSSQGSFLVTGTGSTAGSGGTIQNISLRGVEFISCANVTLKNMNFTNANNSTTVISDPEDDNTNSYGALHFKTISGSVNLDNIVITGTTNSVGINLNDVNNFILANSTITGCGSANGGNVSVGGIFALNLKGTSSITSTNVNDSWGRGFFGFNGQLSQNPTLNLTVTGCQFKNSFNKSNGDSNFIFQAKGTTSNTLVFKKNDFSNSKTTGLALNFSGSSVNTVQIGGNNASTDANTINAATLSPGSNGLSLQAIGAATVNYNIINNTLKSSYNGLFACSVGNQGSGTIKGRINNNIIDGGGSTSSSNGISVAAYGNAKHITEIANNVITNAANYGIFSEANDNAVLSTGRIDASITNNNISVINNAYAHIGVIAYADNASSAMISAAKVTGNIVNSASGLAAGNFDVLSQGPNCSVILQGSPAYVAGSGNRSAALTTFWNSNNANTPTGVGLDEGGTGTIISGTVTIPDNGTASKMSIQKEIAQEETTAPVAESMSGNTANNSVSAKTVAASAVNETLTAGPFTLAAGKSTVITFSATINAAGVLPQNTCSVTNQATVSGSNFATVNSNITTTSIKPESATVTADTQNIPCLGSTTVTLNASCPLGTTATWYNAMTGGTSFATGNSVSAIPTENNTTYCVACETAYCASDRVLVKTVTGTPSTTSPPVTVNTCDSYTWSENGTTYTASGTYTTLVGCDTKTLNLTITPSTTSAPETITACDSYTWNANGTTYTVSGTYTAVVGCDSKTLNLTITPSTSSPTETISKCDSYTWPVNGTTYTASGNYTYSSGCDTKTLALTITNSTSSTQTETACDSYTWPANGTTYTASGNYTYSSGCDVKTLALTITNSTSSTQTETACDSYTWPANGTTYTASGNYTYSSGCDVKTLALTITNSTSSTQTETACDSYTWPANGTTYTASGNYTYSSGCDVKTLALTITNSTSSTQTETACDSYTWPANGTTYTASGNYTYSSGCDTKTLALTITNSTSSTQTETACDSYTWPANGTTYTASGNYTYSLGCDTKTLALTITNSTGSTQTETACDSYTWPVNGTTYTASGNYTYSSGCDTKTLALTITNSTGSTQTETACDRYTWPVNGTTYTASGNYTYSSGCDTKTLALTITNSTSSTQTETACDSYTWPANGTTYTASGNYTYSSGCDTKTLALTITNSTGSTQTETACDSYTWPVNGITYTASGNYTYSSGCDTKTLALTITNSTSSTQTETACDSYTWPVNGTTYTASGNYTYSSGCDTKTLVLSINNSSAILKTVTLNSGILTSDHSGAIYQWYKCPNTLLTNETNQSLKPSIVGDYKVEITVAGCTIVSDCISVSTLGLDDFKISDFKMYPVPSKGILNIVTKYNGNYNIIDASGKIVKSVNLDADILNTIHLENLTDGVYLIKKTDRNSFKAQKFILKK</sequence>
<dbReference type="Gene3D" id="2.60.40.3440">
    <property type="match status" value="1"/>
</dbReference>
<dbReference type="InterPro" id="IPR026444">
    <property type="entry name" value="Secre_tail"/>
</dbReference>
<dbReference type="Pfam" id="PF18962">
    <property type="entry name" value="Por_Secre_tail"/>
    <property type="match status" value="1"/>
</dbReference>
<dbReference type="RefSeq" id="WP_167511677.1">
    <property type="nucleotide sequence ID" value="NZ_CP043612.1"/>
</dbReference>
<dbReference type="Pfam" id="PF17963">
    <property type="entry name" value="Big_9"/>
    <property type="match status" value="1"/>
</dbReference>
<dbReference type="SMART" id="SM00710">
    <property type="entry name" value="PbH1"/>
    <property type="match status" value="12"/>
</dbReference>